<dbReference type="EMBL" id="FNTV01000001">
    <property type="protein sequence ID" value="SEE25714.1"/>
    <property type="molecule type" value="Genomic_DNA"/>
</dbReference>
<feature type="region of interest" description="Disordered" evidence="1">
    <location>
        <begin position="85"/>
        <end position="111"/>
    </location>
</feature>
<organism evidence="2 3">
    <name type="scientific">Arthrobacter alpinus</name>
    <dbReference type="NCBI Taxonomy" id="656366"/>
    <lineage>
        <taxon>Bacteria</taxon>
        <taxon>Bacillati</taxon>
        <taxon>Actinomycetota</taxon>
        <taxon>Actinomycetes</taxon>
        <taxon>Micrococcales</taxon>
        <taxon>Micrococcaceae</taxon>
        <taxon>Arthrobacter</taxon>
    </lineage>
</organism>
<sequence length="111" mass="12353">MNPDCRDVKHRSCAGDGWDEATDAAAPCPCTCHGLTEWQVEYFARVMGITTEEARAIAHKILNLPEIEPAKPAFLLTKRRTALKVKTARGKGPPSSESWRGRARTTKFRSQ</sequence>
<dbReference type="AlphaFoldDB" id="A0A1H5HD81"/>
<gene>
    <name evidence="2" type="ORF">SAMN04489740_0983</name>
</gene>
<evidence type="ECO:0000256" key="1">
    <source>
        <dbReference type="SAM" id="MobiDB-lite"/>
    </source>
</evidence>
<dbReference type="Proteomes" id="UP000182725">
    <property type="component" value="Unassembled WGS sequence"/>
</dbReference>
<evidence type="ECO:0000313" key="2">
    <source>
        <dbReference type="EMBL" id="SEE25714.1"/>
    </source>
</evidence>
<feature type="compositionally biased region" description="Basic residues" evidence="1">
    <location>
        <begin position="101"/>
        <end position="111"/>
    </location>
</feature>
<name>A0A1H5HD81_9MICC</name>
<proteinExistence type="predicted"/>
<reference evidence="2 3" key="1">
    <citation type="submission" date="2016-10" db="EMBL/GenBank/DDBJ databases">
        <authorList>
            <person name="de Groot N.N."/>
        </authorList>
    </citation>
    <scope>NUCLEOTIDE SEQUENCE [LARGE SCALE GENOMIC DNA]</scope>
    <source>
        <strain evidence="2 3">DSM 22274</strain>
    </source>
</reference>
<protein>
    <submittedName>
        <fullName evidence="2">Uncharacterized protein</fullName>
    </submittedName>
</protein>
<accession>A0A1H5HD81</accession>
<evidence type="ECO:0000313" key="3">
    <source>
        <dbReference type="Proteomes" id="UP000182725"/>
    </source>
</evidence>